<evidence type="ECO:0000256" key="14">
    <source>
        <dbReference type="ARBA" id="ARBA00023236"/>
    </source>
</evidence>
<dbReference type="GO" id="GO:0008270">
    <property type="term" value="F:zinc ion binding"/>
    <property type="evidence" value="ECO:0007669"/>
    <property type="project" value="UniProtKB-UniRule"/>
</dbReference>
<dbReference type="GO" id="GO:0009381">
    <property type="term" value="F:excinuclease ABC activity"/>
    <property type="evidence" value="ECO:0007669"/>
    <property type="project" value="UniProtKB-UniRule"/>
</dbReference>
<dbReference type="GO" id="GO:0006289">
    <property type="term" value="P:nucleotide-excision repair"/>
    <property type="evidence" value="ECO:0007669"/>
    <property type="project" value="UniProtKB-UniRule"/>
</dbReference>
<dbReference type="InterPro" id="IPR004602">
    <property type="entry name" value="UvrA"/>
</dbReference>
<evidence type="ECO:0000256" key="16">
    <source>
        <dbReference type="ARBA" id="ARBA00039316"/>
    </source>
</evidence>
<evidence type="ECO:0000256" key="15">
    <source>
        <dbReference type="ARBA" id="ARBA00038000"/>
    </source>
</evidence>
<comment type="similarity">
    <text evidence="15 18">Belongs to the ABC transporter superfamily. UvrA family.</text>
</comment>
<evidence type="ECO:0000256" key="18">
    <source>
        <dbReference type="HAMAP-Rule" id="MF_00205"/>
    </source>
</evidence>
<keyword evidence="6 18" id="KW-0227">DNA damage</keyword>
<evidence type="ECO:0000256" key="6">
    <source>
        <dbReference type="ARBA" id="ARBA00022763"/>
    </source>
</evidence>
<sequence>MDTIRIRGARTHNLKNLDLELPRDRLIVITGLSGSGKSSLAFDTIYAEGQRRYVESLSAYARQFLSMMEKPDVDHIEGLSPAISIEQKSTSHNPRSTVGTITEIYDYLRLLYARVGTPKCPDHGIALAAQTVSEMVDLTLAMDSEHRYALLAPVIRERKGEHVQIFDQLRAQGFVRARVNGKMIELEETPKLALRQKHTIEAVIDRFRPRADLKQRLAESFETALRLGEGMVVLVDLDSTDQKETLFSAKFSCPVCDYSLSELEPRLFSFNSPMGACQKCDGLGVTQFFDPVRVVTHPDKSLADGAVRGWDRRNAYYFQMLQALAKHYRFDVETPWQKLSEKTRHAVLHGSGTDEIEFRYLTDRGGHVTRKHRFEGVLPNLERRYKETDSPMVREELAKFISEQECPACQGLRLNRQARHVFIQNRSLPEVSRLAVTDALRVFDTLVLDGWRGEIARKINKEICERLRFLVDVGLDYLTLERKADSLSGGEAQRIRLASQIGAGLVGVMYVLDEPSIGLHQRDNERLLATLTRLRDLGNTVLVVEHDEDAIRAADHILDIGPGAGVHGGEIVAQGTFDDILRAKRSLTADYLSGRKSIEIPAKRHPPDQARMLRLLGARGNNLKSVDLEIPAGLMVAVTGVSGSGKSTLINDTLYQLAAQHLNDSSGQPAPFRKIEGLDLFDKVVDIDQSPIGRTPRSNPATYTQLFTPLRELFAGVPEARSRGYGPGRFSFNVKGGRCEACQGDGMIKVEMHFLPDVYVPCDVCQGKRYNRETLEITYKGHSIHQVLEMTVEDAHKLFSAVPTIARKLETLMDVGLSYIKLGQSATTLSGGEAQRVKLSKELSKRDTGRTLYILDEPTTGLHFHDIAQLLKVLQRLRDQGNTVIVIEHNLDVIKTADWIVDLGPEGGAGGGRILAVGTPEHVAAHPESHTGRFLKRVLSAEPLPRNASDTKRTKEKATPVTPAKKKPATKRKSA</sequence>
<organism evidence="21 22">
    <name type="scientific">Ahniella affigens</name>
    <dbReference type="NCBI Taxonomy" id="2021234"/>
    <lineage>
        <taxon>Bacteria</taxon>
        <taxon>Pseudomonadati</taxon>
        <taxon>Pseudomonadota</taxon>
        <taxon>Gammaproteobacteria</taxon>
        <taxon>Lysobacterales</taxon>
        <taxon>Rhodanobacteraceae</taxon>
        <taxon>Ahniella</taxon>
    </lineage>
</organism>
<evidence type="ECO:0000256" key="19">
    <source>
        <dbReference type="SAM" id="MobiDB-lite"/>
    </source>
</evidence>
<dbReference type="GO" id="GO:0005737">
    <property type="term" value="C:cytoplasm"/>
    <property type="evidence" value="ECO:0007669"/>
    <property type="project" value="UniProtKB-SubCell"/>
</dbReference>
<dbReference type="InterPro" id="IPR041552">
    <property type="entry name" value="UvrA_DNA-bd"/>
</dbReference>
<keyword evidence="8 18" id="KW-0863">Zinc-finger</keyword>
<dbReference type="PROSITE" id="PS50893">
    <property type="entry name" value="ABC_TRANSPORTER_2"/>
    <property type="match status" value="1"/>
</dbReference>
<dbReference type="PANTHER" id="PTHR43152">
    <property type="entry name" value="UVRABC SYSTEM PROTEIN A"/>
    <property type="match status" value="1"/>
</dbReference>
<keyword evidence="12 18" id="KW-0238">DNA-binding</keyword>
<evidence type="ECO:0000256" key="4">
    <source>
        <dbReference type="ARBA" id="ARBA00022737"/>
    </source>
</evidence>
<accession>A0A2P1PQE0</accession>
<dbReference type="CDD" id="cd03270">
    <property type="entry name" value="ABC_UvrA_I"/>
    <property type="match status" value="1"/>
</dbReference>
<name>A0A2P1PQE0_9GAMM</name>
<dbReference type="NCBIfam" id="TIGR00630">
    <property type="entry name" value="uvra"/>
    <property type="match status" value="1"/>
</dbReference>
<evidence type="ECO:0000256" key="10">
    <source>
        <dbReference type="ARBA" id="ARBA00022840"/>
    </source>
</evidence>
<dbReference type="HAMAP" id="MF_00205">
    <property type="entry name" value="UvrA"/>
    <property type="match status" value="1"/>
</dbReference>
<feature type="zinc finger region" description="C4-type" evidence="18">
    <location>
        <begin position="253"/>
        <end position="280"/>
    </location>
</feature>
<dbReference type="Gene3D" id="3.30.190.20">
    <property type="match status" value="1"/>
</dbReference>
<comment type="subunit">
    <text evidence="18">Forms a heterotetramer with UvrB during the search for lesions.</text>
</comment>
<dbReference type="PANTHER" id="PTHR43152:SF3">
    <property type="entry name" value="UVRABC SYSTEM PROTEIN A"/>
    <property type="match status" value="1"/>
</dbReference>
<feature type="zinc finger region" description="C4-type" evidence="18">
    <location>
        <begin position="739"/>
        <end position="765"/>
    </location>
</feature>
<evidence type="ECO:0000256" key="9">
    <source>
        <dbReference type="ARBA" id="ARBA00022833"/>
    </source>
</evidence>
<dbReference type="GO" id="GO:0003677">
    <property type="term" value="F:DNA binding"/>
    <property type="evidence" value="ECO:0007669"/>
    <property type="project" value="UniProtKB-UniRule"/>
</dbReference>
<feature type="domain" description="ABC transporter" evidence="20">
    <location>
        <begin position="604"/>
        <end position="936"/>
    </location>
</feature>
<gene>
    <name evidence="18" type="primary">uvrA</name>
    <name evidence="21" type="ORF">C7S18_07540</name>
</gene>
<keyword evidence="5 18" id="KW-0547">Nucleotide-binding</keyword>
<keyword evidence="7 18" id="KW-0228">DNA excision</keyword>
<dbReference type="Gene3D" id="3.40.50.300">
    <property type="entry name" value="P-loop containing nucleotide triphosphate hydrolases"/>
    <property type="match status" value="3"/>
</dbReference>
<evidence type="ECO:0000256" key="11">
    <source>
        <dbReference type="ARBA" id="ARBA00022881"/>
    </source>
</evidence>
<dbReference type="CDD" id="cd03271">
    <property type="entry name" value="ABC_UvrA_II"/>
    <property type="match status" value="1"/>
</dbReference>
<evidence type="ECO:0000256" key="2">
    <source>
        <dbReference type="ARBA" id="ARBA00022490"/>
    </source>
</evidence>
<evidence type="ECO:0000259" key="20">
    <source>
        <dbReference type="PROSITE" id="PS50893"/>
    </source>
</evidence>
<dbReference type="Gene3D" id="1.10.8.280">
    <property type="entry name" value="ABC transporter ATPase domain-like"/>
    <property type="match status" value="1"/>
</dbReference>
<keyword evidence="14 18" id="KW-0742">SOS response</keyword>
<dbReference type="InterPro" id="IPR003439">
    <property type="entry name" value="ABC_transporter-like_ATP-bd"/>
</dbReference>
<evidence type="ECO:0000256" key="8">
    <source>
        <dbReference type="ARBA" id="ARBA00022771"/>
    </source>
</evidence>
<reference evidence="21 22" key="2">
    <citation type="submission" date="2018-03" db="EMBL/GenBank/DDBJ databases">
        <authorList>
            <person name="Keele B.F."/>
        </authorList>
    </citation>
    <scope>NUCLEOTIDE SEQUENCE [LARGE SCALE GENOMIC DNA]</scope>
    <source>
        <strain evidence="21 22">D13</strain>
    </source>
</reference>
<evidence type="ECO:0000256" key="12">
    <source>
        <dbReference type="ARBA" id="ARBA00023125"/>
    </source>
</evidence>
<dbReference type="Pfam" id="PF17755">
    <property type="entry name" value="UvrA_DNA-bind"/>
    <property type="match status" value="1"/>
</dbReference>
<keyword evidence="4 18" id="KW-0677">Repeat</keyword>
<comment type="subcellular location">
    <subcellularLocation>
        <location evidence="1 18">Cytoplasm</location>
    </subcellularLocation>
</comment>
<keyword evidence="10 18" id="KW-0067">ATP-binding</keyword>
<feature type="binding site" evidence="18">
    <location>
        <begin position="31"/>
        <end position="38"/>
    </location>
    <ligand>
        <name>ATP</name>
        <dbReference type="ChEBI" id="CHEBI:30616"/>
    </ligand>
</feature>
<keyword evidence="13 18" id="KW-0234">DNA repair</keyword>
<dbReference type="NCBIfam" id="NF001503">
    <property type="entry name" value="PRK00349.1"/>
    <property type="match status" value="1"/>
</dbReference>
<evidence type="ECO:0000256" key="3">
    <source>
        <dbReference type="ARBA" id="ARBA00022723"/>
    </source>
</evidence>
<feature type="binding site" evidence="18">
    <location>
        <begin position="640"/>
        <end position="647"/>
    </location>
    <ligand>
        <name>ATP</name>
        <dbReference type="ChEBI" id="CHEBI:30616"/>
    </ligand>
</feature>
<dbReference type="Pfam" id="PF17760">
    <property type="entry name" value="UvrA_inter"/>
    <property type="match status" value="1"/>
</dbReference>
<protein>
    <recommendedName>
        <fullName evidence="16 18">UvrABC system protein A</fullName>
        <shortName evidence="18">UvrA protein</shortName>
    </recommendedName>
    <alternativeName>
        <fullName evidence="17 18">Excinuclease ABC subunit A</fullName>
    </alternativeName>
</protein>
<keyword evidence="2 18" id="KW-0963">Cytoplasm</keyword>
<dbReference type="GO" id="GO:0005524">
    <property type="term" value="F:ATP binding"/>
    <property type="evidence" value="ECO:0007669"/>
    <property type="project" value="UniProtKB-UniRule"/>
</dbReference>
<keyword evidence="9 18" id="KW-0862">Zinc</keyword>
<feature type="compositionally biased region" description="Basic and acidic residues" evidence="19">
    <location>
        <begin position="949"/>
        <end position="958"/>
    </location>
</feature>
<comment type="function">
    <text evidence="18">The UvrABC repair system catalyzes the recognition and processing of DNA lesions. UvrA is an ATPase and a DNA-binding protein. A damage recognition complex composed of 2 UvrA and 2 UvrB subunits scans DNA for abnormalities. When the presence of a lesion has been verified by UvrB, the UvrA molecules dissociate.</text>
</comment>
<dbReference type="GO" id="GO:0009432">
    <property type="term" value="P:SOS response"/>
    <property type="evidence" value="ECO:0007669"/>
    <property type="project" value="UniProtKB-UniRule"/>
</dbReference>
<keyword evidence="3 18" id="KW-0479">Metal-binding</keyword>
<feature type="compositionally biased region" description="Basic residues" evidence="19">
    <location>
        <begin position="964"/>
        <end position="975"/>
    </location>
</feature>
<dbReference type="OrthoDB" id="9809851at2"/>
<dbReference type="GO" id="GO:0009380">
    <property type="term" value="C:excinuclease repair complex"/>
    <property type="evidence" value="ECO:0007669"/>
    <property type="project" value="InterPro"/>
</dbReference>
<reference evidence="21 22" key="1">
    <citation type="submission" date="2018-03" db="EMBL/GenBank/DDBJ databases">
        <title>Ahniella affigens gen. nov., sp. nov., a gammaproteobacterium isolated from sandy soil near a stream.</title>
        <authorList>
            <person name="Ko Y."/>
            <person name="Kim J.-H."/>
        </authorList>
    </citation>
    <scope>NUCLEOTIDE SEQUENCE [LARGE SCALE GENOMIC DNA]</scope>
    <source>
        <strain evidence="21 22">D13</strain>
    </source>
</reference>
<dbReference type="InterPro" id="IPR017871">
    <property type="entry name" value="ABC_transporter-like_CS"/>
</dbReference>
<dbReference type="KEGG" id="xba:C7S18_07540"/>
<dbReference type="EMBL" id="CP027860">
    <property type="protein sequence ID" value="AVP97054.1"/>
    <property type="molecule type" value="Genomic_DNA"/>
</dbReference>
<dbReference type="Gene3D" id="1.20.1580.10">
    <property type="entry name" value="ABC transporter ATPase like domain"/>
    <property type="match status" value="3"/>
</dbReference>
<dbReference type="PROSITE" id="PS00211">
    <property type="entry name" value="ABC_TRANSPORTER_1"/>
    <property type="match status" value="2"/>
</dbReference>
<dbReference type="FunFam" id="1.10.8.280:FF:000001">
    <property type="entry name" value="UvrABC system protein A"/>
    <property type="match status" value="1"/>
</dbReference>
<keyword evidence="22" id="KW-1185">Reference proteome</keyword>
<evidence type="ECO:0000313" key="21">
    <source>
        <dbReference type="EMBL" id="AVP97054.1"/>
    </source>
</evidence>
<evidence type="ECO:0000256" key="13">
    <source>
        <dbReference type="ARBA" id="ARBA00023204"/>
    </source>
</evidence>
<evidence type="ECO:0000256" key="17">
    <source>
        <dbReference type="ARBA" id="ARBA00042156"/>
    </source>
</evidence>
<evidence type="ECO:0000313" key="22">
    <source>
        <dbReference type="Proteomes" id="UP000241074"/>
    </source>
</evidence>
<dbReference type="Proteomes" id="UP000241074">
    <property type="component" value="Chromosome"/>
</dbReference>
<dbReference type="AlphaFoldDB" id="A0A2P1PQE0"/>
<dbReference type="InterPro" id="IPR027417">
    <property type="entry name" value="P-loop_NTPase"/>
</dbReference>
<dbReference type="RefSeq" id="WP_106890979.1">
    <property type="nucleotide sequence ID" value="NZ_CP027860.1"/>
</dbReference>
<dbReference type="InterPro" id="IPR041102">
    <property type="entry name" value="UvrA_inter"/>
</dbReference>
<evidence type="ECO:0000256" key="1">
    <source>
        <dbReference type="ARBA" id="ARBA00004496"/>
    </source>
</evidence>
<dbReference type="GO" id="GO:0016887">
    <property type="term" value="F:ATP hydrolysis activity"/>
    <property type="evidence" value="ECO:0007669"/>
    <property type="project" value="InterPro"/>
</dbReference>
<evidence type="ECO:0000256" key="5">
    <source>
        <dbReference type="ARBA" id="ARBA00022741"/>
    </source>
</evidence>
<keyword evidence="11 18" id="KW-0267">Excision nuclease</keyword>
<feature type="region of interest" description="Disordered" evidence="19">
    <location>
        <begin position="938"/>
        <end position="975"/>
    </location>
</feature>
<dbReference type="FunFam" id="1.20.1580.10:FF:000002">
    <property type="entry name" value="UvrABC system protein A"/>
    <property type="match status" value="1"/>
</dbReference>
<dbReference type="SUPFAM" id="SSF52540">
    <property type="entry name" value="P-loop containing nucleoside triphosphate hydrolases"/>
    <property type="match status" value="2"/>
</dbReference>
<evidence type="ECO:0000256" key="7">
    <source>
        <dbReference type="ARBA" id="ARBA00022769"/>
    </source>
</evidence>
<proteinExistence type="inferred from homology"/>